<dbReference type="GeneID" id="33910224"/>
<dbReference type="EMBL" id="KY856941">
    <property type="protein sequence ID" value="ASO76059.1"/>
    <property type="molecule type" value="Genomic_DNA"/>
</dbReference>
<evidence type="ECO:0000313" key="12">
    <source>
        <dbReference type="EMBL" id="ASO76059.1"/>
    </source>
</evidence>
<keyword evidence="5 11" id="KW-0812">Transmembrane</keyword>
<organism evidence="12">
    <name type="scientific">Chroomonas placoidea</name>
    <dbReference type="NCBI Taxonomy" id="173977"/>
    <lineage>
        <taxon>Eukaryota</taxon>
        <taxon>Cryptophyceae</taxon>
        <taxon>Pyrenomonadales</taxon>
        <taxon>Chroomonadaceae</taxon>
        <taxon>Chroomonas</taxon>
    </lineage>
</organism>
<dbReference type="HAMAP" id="MF_00431">
    <property type="entry name" value="PSI_PsaI"/>
    <property type="match status" value="1"/>
</dbReference>
<proteinExistence type="evidence at protein level"/>
<dbReference type="EMDB" id="EMD-33659"/>
<evidence type="ECO:0000256" key="7">
    <source>
        <dbReference type="ARBA" id="ARBA00022989"/>
    </source>
</evidence>
<gene>
    <name evidence="11 12" type="primary">psaI</name>
</gene>
<evidence type="ECO:0000256" key="11">
    <source>
        <dbReference type="HAMAP-Rule" id="MF_00431"/>
    </source>
</evidence>
<keyword evidence="8 11" id="KW-0793">Thylakoid</keyword>
<evidence type="ECO:0000256" key="8">
    <source>
        <dbReference type="ARBA" id="ARBA00023078"/>
    </source>
</evidence>
<dbReference type="GO" id="GO:0055035">
    <property type="term" value="C:plastid thylakoid membrane"/>
    <property type="evidence" value="ECO:0007669"/>
    <property type="project" value="UniProtKB-SubCell"/>
</dbReference>
<dbReference type="NCBIfam" id="TIGR03052">
    <property type="entry name" value="PS_I_psaI"/>
    <property type="match status" value="1"/>
</dbReference>
<comment type="subcellular location">
    <subcellularLocation>
        <location evidence="11">Cellular thylakoid membrane</location>
        <topology evidence="11">Single-pass membrane protein</topology>
    </subcellularLocation>
    <subcellularLocation>
        <location evidence="10">Plastid thylakoid membrane</location>
        <topology evidence="10">Single-pass membrane protein</topology>
    </subcellularLocation>
</comment>
<evidence type="ECO:0000256" key="6">
    <source>
        <dbReference type="ARBA" id="ARBA00022836"/>
    </source>
</evidence>
<dbReference type="InterPro" id="IPR001302">
    <property type="entry name" value="PSI_PsaI"/>
</dbReference>
<keyword evidence="12" id="KW-0934">Plastid</keyword>
<reference evidence="13 14" key="2">
    <citation type="journal article" date="2023" name="Plant Cell">
        <title>Structural basis and evolution of the photosystem I-light-harvesting supercomplex of cryptophyte algae.</title>
        <authorList>
            <person name="Zhao L.S."/>
            <person name="Wang P."/>
            <person name="Li K."/>
            <person name="Zhang Q.B."/>
            <person name="He F.Y."/>
            <person name="Li C.Y."/>
            <person name="Su H.N."/>
            <person name="Chen X.L."/>
            <person name="Liu L.N."/>
            <person name="Zhang Y.Z."/>
        </authorList>
    </citation>
    <scope>STRUCTURE BY ELECTRON MICROSCOPY (2.66 ANGSTROMS)</scope>
</reference>
<dbReference type="AlphaFoldDB" id="A0A222AI78"/>
<dbReference type="SUPFAM" id="SSF81540">
    <property type="entry name" value="Subunit VIII of photosystem I reaction centre, PsaI"/>
    <property type="match status" value="1"/>
</dbReference>
<reference evidence="12" key="1">
    <citation type="journal article" date="2017" name="Genome Biol. Evol.">
        <title>Evolutionary Dynamics of Cryptophyte Plastid Genomes.</title>
        <authorList>
            <person name="Kim J.I."/>
            <person name="Moore C.E."/>
            <person name="Archibald J.M."/>
            <person name="Bhattacharya D."/>
            <person name="Yi G."/>
            <person name="Yoon H.S."/>
            <person name="Shin W."/>
        </authorList>
    </citation>
    <scope>NUCLEOTIDE SEQUENCE</scope>
    <source>
        <strain evidence="12">CCAP978/8</strain>
    </source>
</reference>
<evidence type="ECO:0007829" key="14">
    <source>
        <dbReference type="PDB" id="7Y8A"/>
    </source>
</evidence>
<keyword evidence="7 11" id="KW-1133">Transmembrane helix</keyword>
<evidence type="ECO:0000256" key="10">
    <source>
        <dbReference type="ARBA" id="ARBA00046266"/>
    </source>
</evidence>
<dbReference type="SMR" id="A0A222AI78"/>
<keyword evidence="9 11" id="KW-0472">Membrane</keyword>
<evidence type="ECO:0000256" key="1">
    <source>
        <dbReference type="ARBA" id="ARBA00003541"/>
    </source>
</evidence>
<sequence>MTAAYLPSILVPLIGLIFPGFVMGFAFIYIEQEEIA</sequence>
<geneLocation type="plastid" evidence="12"/>
<dbReference type="PDB" id="7Y8A">
    <property type="method" value="EM"/>
    <property type="resolution" value="2.71 A"/>
    <property type="chains" value="I=1-36"/>
</dbReference>
<feature type="transmembrane region" description="Helical" evidence="11">
    <location>
        <begin position="6"/>
        <end position="30"/>
    </location>
</feature>
<comment type="similarity">
    <text evidence="2 11">Belongs to the PsaI family.</text>
</comment>
<dbReference type="PDB" id="7Y7B">
    <property type="method" value="EM"/>
    <property type="resolution" value="2.66 A"/>
    <property type="chains" value="I=1-36"/>
</dbReference>
<evidence type="ECO:0007829" key="13">
    <source>
        <dbReference type="PDB" id="7Y7B"/>
    </source>
</evidence>
<evidence type="ECO:0000256" key="3">
    <source>
        <dbReference type="ARBA" id="ARBA00019929"/>
    </source>
</evidence>
<dbReference type="EMDB" id="EMD-33683"/>
<comment type="function">
    <text evidence="1 11">May help in the organization of the PsaL subunit.</text>
</comment>
<name>A0A222AI78_9CRYP</name>
<evidence type="ECO:0000256" key="5">
    <source>
        <dbReference type="ARBA" id="ARBA00022692"/>
    </source>
</evidence>
<evidence type="ECO:0000256" key="9">
    <source>
        <dbReference type="ARBA" id="ARBA00023136"/>
    </source>
</evidence>
<dbReference type="Pfam" id="PF00796">
    <property type="entry name" value="PSI_8"/>
    <property type="match status" value="1"/>
</dbReference>
<keyword evidence="6 11" id="KW-0603">Photosystem I</keyword>
<evidence type="ECO:0000256" key="4">
    <source>
        <dbReference type="ARBA" id="ARBA00022531"/>
    </source>
</evidence>
<dbReference type="InterPro" id="IPR036357">
    <property type="entry name" value="PSI_PsaI_sf"/>
</dbReference>
<dbReference type="GO" id="GO:0009522">
    <property type="term" value="C:photosystem I"/>
    <property type="evidence" value="ECO:0007669"/>
    <property type="project" value="UniProtKB-KW"/>
</dbReference>
<protein>
    <recommendedName>
        <fullName evidence="3 11">Photosystem I reaction center subunit VIII</fullName>
    </recommendedName>
</protein>
<evidence type="ECO:0000256" key="2">
    <source>
        <dbReference type="ARBA" id="ARBA00005252"/>
    </source>
</evidence>
<accession>A0A222AI78</accession>
<dbReference type="RefSeq" id="YP_009420420.1">
    <property type="nucleotide sequence ID" value="NC_035721.1"/>
</dbReference>
<keyword evidence="13 14" id="KW-0002">3D-structure</keyword>
<keyword evidence="4 11" id="KW-0602">Photosynthesis</keyword>
<dbReference type="GO" id="GO:0015979">
    <property type="term" value="P:photosynthesis"/>
    <property type="evidence" value="ECO:0007669"/>
    <property type="project" value="UniProtKB-UniRule"/>
</dbReference>